<dbReference type="STRING" id="399741.Spro_3964"/>
<dbReference type="HOGENOM" id="CLU_052361_1_0_6"/>
<dbReference type="InterPro" id="IPR029068">
    <property type="entry name" value="Glyas_Bleomycin-R_OHBP_Dase"/>
</dbReference>
<feature type="domain" description="VOC" evidence="2">
    <location>
        <begin position="176"/>
        <end position="293"/>
    </location>
</feature>
<reference evidence="3" key="1">
    <citation type="submission" date="2007-09" db="EMBL/GenBank/DDBJ databases">
        <title>Complete sequence of chromosome of Serratia proteamaculans 568.</title>
        <authorList>
            <consortium name="US DOE Joint Genome Institute"/>
            <person name="Copeland A."/>
            <person name="Lucas S."/>
            <person name="Lapidus A."/>
            <person name="Barry K."/>
            <person name="Glavina del Rio T."/>
            <person name="Dalin E."/>
            <person name="Tice H."/>
            <person name="Pitluck S."/>
            <person name="Chain P."/>
            <person name="Malfatti S."/>
            <person name="Shin M."/>
            <person name="Vergez L."/>
            <person name="Schmutz J."/>
            <person name="Larimer F."/>
            <person name="Land M."/>
            <person name="Hauser L."/>
            <person name="Kyrpides N."/>
            <person name="Kim E."/>
            <person name="Taghavi S."/>
            <person name="Newman L."/>
            <person name="Vangronsveld J."/>
            <person name="van der Lelie D."/>
            <person name="Richardson P."/>
        </authorList>
    </citation>
    <scope>NUCLEOTIDE SEQUENCE [LARGE SCALE GENOMIC DNA]</scope>
    <source>
        <strain evidence="3">568</strain>
    </source>
</reference>
<name>A8GIW9_SERP5</name>
<accession>A8GIW9</accession>
<dbReference type="PROSITE" id="PS51819">
    <property type="entry name" value="VOC"/>
    <property type="match status" value="1"/>
</dbReference>
<dbReference type="InterPro" id="IPR018146">
    <property type="entry name" value="Glyoxalase_1_CS"/>
</dbReference>
<protein>
    <submittedName>
        <fullName evidence="3">Glyoxalase/bleomycin resistance protein/dioxygenase</fullName>
    </submittedName>
</protein>
<sequence>MANRGRGSIMPENSIQREREAHLMSVIGIEKLEFGVEDLPTCEKFMQDFGLLAAQQHWGETQREFTTLSGARVVLHPLQSEALPAAFEGGSTLRRMTWGVGSPAELAALQPLLAQMPGFRLVGEELECLDPNGMTVRFCVSRQREVDLPVSPINQWGDVRRIDQPSPVYAQAQPINIGHVVFFVEDLAATERFYREVLGFQVSDRYIDRAVFLRTQARGGHHNLFLLKLPNRPRGLNHVAFTVRDIHEVIGGGIAMNKENWSTFIGPGRHPISSAYFWYVNSPTGGAFEYYTNDDYLTENWQPRELEHSLVSFTEWAVEGGIDHDTRRQHKKPEAL</sequence>
<proteinExistence type="predicted"/>
<dbReference type="CDD" id="cd08343">
    <property type="entry name" value="ED_TypeI_classII_C"/>
    <property type="match status" value="1"/>
</dbReference>
<dbReference type="Pfam" id="PF00903">
    <property type="entry name" value="Glyoxalase"/>
    <property type="match status" value="1"/>
</dbReference>
<keyword evidence="3" id="KW-0560">Oxidoreductase</keyword>
<dbReference type="GO" id="GO:0051213">
    <property type="term" value="F:dioxygenase activity"/>
    <property type="evidence" value="ECO:0007669"/>
    <property type="project" value="UniProtKB-KW"/>
</dbReference>
<keyword evidence="1" id="KW-0479">Metal-binding</keyword>
<evidence type="ECO:0000256" key="1">
    <source>
        <dbReference type="ARBA" id="ARBA00022723"/>
    </source>
</evidence>
<dbReference type="PROSITE" id="PS00934">
    <property type="entry name" value="GLYOXALASE_I_1"/>
    <property type="match status" value="1"/>
</dbReference>
<gene>
    <name evidence="3" type="ordered locus">Spro_3964</name>
</gene>
<organism evidence="3">
    <name type="scientific">Serratia proteamaculans (strain 568)</name>
    <dbReference type="NCBI Taxonomy" id="399741"/>
    <lineage>
        <taxon>Bacteria</taxon>
        <taxon>Pseudomonadati</taxon>
        <taxon>Pseudomonadota</taxon>
        <taxon>Gammaproteobacteria</taxon>
        <taxon>Enterobacterales</taxon>
        <taxon>Yersiniaceae</taxon>
        <taxon>Serratia</taxon>
    </lineage>
</organism>
<dbReference type="GO" id="GO:0004462">
    <property type="term" value="F:lactoylglutathione lyase activity"/>
    <property type="evidence" value="ECO:0007669"/>
    <property type="project" value="InterPro"/>
</dbReference>
<dbReference type="SUPFAM" id="SSF54593">
    <property type="entry name" value="Glyoxalase/Bleomycin resistance protein/Dihydroxybiphenyl dioxygenase"/>
    <property type="match status" value="1"/>
</dbReference>
<evidence type="ECO:0000313" key="3">
    <source>
        <dbReference type="EMBL" id="ABV43059.1"/>
    </source>
</evidence>
<dbReference type="KEGG" id="spe:Spro_3964"/>
<dbReference type="AlphaFoldDB" id="A8GIW9"/>
<dbReference type="EMBL" id="CP000826">
    <property type="protein sequence ID" value="ABV43059.1"/>
    <property type="molecule type" value="Genomic_DNA"/>
</dbReference>
<dbReference type="GO" id="GO:0046872">
    <property type="term" value="F:metal ion binding"/>
    <property type="evidence" value="ECO:0007669"/>
    <property type="project" value="UniProtKB-KW"/>
</dbReference>
<evidence type="ECO:0000259" key="2">
    <source>
        <dbReference type="PROSITE" id="PS51819"/>
    </source>
</evidence>
<dbReference type="InterPro" id="IPR037523">
    <property type="entry name" value="VOC_core"/>
</dbReference>
<dbReference type="InterPro" id="IPR004360">
    <property type="entry name" value="Glyas_Fos-R_dOase_dom"/>
</dbReference>
<dbReference type="eggNOG" id="COG0346">
    <property type="taxonomic scope" value="Bacteria"/>
</dbReference>
<keyword evidence="3" id="KW-0223">Dioxygenase</keyword>
<dbReference type="Gene3D" id="3.10.180.10">
    <property type="entry name" value="2,3-Dihydroxybiphenyl 1,2-Dioxygenase, domain 1"/>
    <property type="match status" value="1"/>
</dbReference>